<dbReference type="AlphaFoldDB" id="A0A9P6EF26"/>
<dbReference type="Proteomes" id="UP000807306">
    <property type="component" value="Unassembled WGS sequence"/>
</dbReference>
<dbReference type="GO" id="GO:0005737">
    <property type="term" value="C:cytoplasm"/>
    <property type="evidence" value="ECO:0007669"/>
    <property type="project" value="TreeGrafter"/>
</dbReference>
<dbReference type="GO" id="GO:0005634">
    <property type="term" value="C:nucleus"/>
    <property type="evidence" value="ECO:0007669"/>
    <property type="project" value="TreeGrafter"/>
</dbReference>
<dbReference type="Pfam" id="PF00383">
    <property type="entry name" value="dCMP_cyt_deam_1"/>
    <property type="match status" value="1"/>
</dbReference>
<protein>
    <submittedName>
        <fullName evidence="5">Cytidine deaminase-like protein</fullName>
    </submittedName>
</protein>
<evidence type="ECO:0000313" key="5">
    <source>
        <dbReference type="EMBL" id="KAF9527574.1"/>
    </source>
</evidence>
<dbReference type="PANTHER" id="PTHR11079">
    <property type="entry name" value="CYTOSINE DEAMINASE FAMILY MEMBER"/>
    <property type="match status" value="1"/>
</dbReference>
<name>A0A9P6EF26_9AGAR</name>
<evidence type="ECO:0000313" key="6">
    <source>
        <dbReference type="Proteomes" id="UP000807306"/>
    </source>
</evidence>
<comment type="similarity">
    <text evidence="2">Belongs to the cytidine and deoxycytidylate deaminase family. ADAT3 subfamily.</text>
</comment>
<dbReference type="PANTHER" id="PTHR11079:SF156">
    <property type="entry name" value="INACTIVE TRNA-SPECIFIC ADENOSINE DEAMINASE-LIKE PROTEIN 3-RELATED"/>
    <property type="match status" value="1"/>
</dbReference>
<evidence type="ECO:0000256" key="2">
    <source>
        <dbReference type="ARBA" id="ARBA00038160"/>
    </source>
</evidence>
<dbReference type="GO" id="GO:0052717">
    <property type="term" value="F:tRNA-specific adenosine-34 deaminase activity"/>
    <property type="evidence" value="ECO:0007669"/>
    <property type="project" value="TreeGrafter"/>
</dbReference>
<evidence type="ECO:0000256" key="3">
    <source>
        <dbReference type="SAM" id="MobiDB-lite"/>
    </source>
</evidence>
<keyword evidence="1" id="KW-0819">tRNA processing</keyword>
<dbReference type="Gene3D" id="3.40.140.10">
    <property type="entry name" value="Cytidine Deaminase, domain 2"/>
    <property type="match status" value="1"/>
</dbReference>
<gene>
    <name evidence="5" type="ORF">CPB83DRAFT_768224</name>
</gene>
<comment type="caution">
    <text evidence="5">The sequence shown here is derived from an EMBL/GenBank/DDBJ whole genome shotgun (WGS) entry which is preliminary data.</text>
</comment>
<dbReference type="CDD" id="cd01285">
    <property type="entry name" value="nucleoside_deaminase"/>
    <property type="match status" value="1"/>
</dbReference>
<evidence type="ECO:0000259" key="4">
    <source>
        <dbReference type="PROSITE" id="PS51747"/>
    </source>
</evidence>
<accession>A0A9P6EF26</accession>
<keyword evidence="6" id="KW-1185">Reference proteome</keyword>
<dbReference type="SUPFAM" id="SSF53927">
    <property type="entry name" value="Cytidine deaminase-like"/>
    <property type="match status" value="1"/>
</dbReference>
<reference evidence="5" key="1">
    <citation type="submission" date="2020-11" db="EMBL/GenBank/DDBJ databases">
        <authorList>
            <consortium name="DOE Joint Genome Institute"/>
            <person name="Ahrendt S."/>
            <person name="Riley R."/>
            <person name="Andreopoulos W."/>
            <person name="Labutti K."/>
            <person name="Pangilinan J."/>
            <person name="Ruiz-Duenas F.J."/>
            <person name="Barrasa J.M."/>
            <person name="Sanchez-Garcia M."/>
            <person name="Camarero S."/>
            <person name="Miyauchi S."/>
            <person name="Serrano A."/>
            <person name="Linde D."/>
            <person name="Babiker R."/>
            <person name="Drula E."/>
            <person name="Ayuso-Fernandez I."/>
            <person name="Pacheco R."/>
            <person name="Padilla G."/>
            <person name="Ferreira P."/>
            <person name="Barriuso J."/>
            <person name="Kellner H."/>
            <person name="Castanera R."/>
            <person name="Alfaro M."/>
            <person name="Ramirez L."/>
            <person name="Pisabarro A.G."/>
            <person name="Kuo A."/>
            <person name="Tritt A."/>
            <person name="Lipzen A."/>
            <person name="He G."/>
            <person name="Yan M."/>
            <person name="Ng V."/>
            <person name="Cullen D."/>
            <person name="Martin F."/>
            <person name="Rosso M.-N."/>
            <person name="Henrissat B."/>
            <person name="Hibbett D."/>
            <person name="Martinez A.T."/>
            <person name="Grigoriev I.V."/>
        </authorList>
    </citation>
    <scope>NUCLEOTIDE SEQUENCE</scope>
    <source>
        <strain evidence="5">CBS 506.95</strain>
    </source>
</reference>
<evidence type="ECO:0000256" key="1">
    <source>
        <dbReference type="ARBA" id="ARBA00022694"/>
    </source>
</evidence>
<feature type="region of interest" description="Disordered" evidence="3">
    <location>
        <begin position="236"/>
        <end position="257"/>
    </location>
</feature>
<dbReference type="InterPro" id="IPR016193">
    <property type="entry name" value="Cytidine_deaminase-like"/>
</dbReference>
<proteinExistence type="inferred from homology"/>
<dbReference type="EMBL" id="MU157860">
    <property type="protein sequence ID" value="KAF9527574.1"/>
    <property type="molecule type" value="Genomic_DNA"/>
</dbReference>
<dbReference type="InterPro" id="IPR002125">
    <property type="entry name" value="CMP_dCMP_dom"/>
</dbReference>
<dbReference type="PROSITE" id="PS51747">
    <property type="entry name" value="CYT_DCMP_DEAMINASES_2"/>
    <property type="match status" value="1"/>
</dbReference>
<dbReference type="OrthoDB" id="3180714at2759"/>
<sequence>MDNLTNIWAKGDQGEVVPEDCLPFKRFKLPPEEEAADSVRTVPVWVVDVPDPRHITTLLKWMKQSSLDTPQLSHLKRIRKQAETTTFLITTCDANSKIPTPLPELTPPPNDPYIVDVPASVALTLPSLSLKNALWPTIYAPKRRDETEAWTKAKVRWARAAMATIVSKAEEAKQKGELPIAAYIPPPYSSSDNKREDTSRIPRAGFLGSDTRNTTHHPLRHATLNTIRMLADYQASQPQTRASVPPTIAGSLESDKTNGKVPNGTNYLLTDLTFFTTHEPCIMCSMALLHSRVKEVVYLKPMPKTGGCGGGYVCLPVLKGVNHRFGALSWVGETEVKELDVEESVDA</sequence>
<organism evidence="5 6">
    <name type="scientific">Crepidotus variabilis</name>
    <dbReference type="NCBI Taxonomy" id="179855"/>
    <lineage>
        <taxon>Eukaryota</taxon>
        <taxon>Fungi</taxon>
        <taxon>Dikarya</taxon>
        <taxon>Basidiomycota</taxon>
        <taxon>Agaricomycotina</taxon>
        <taxon>Agaricomycetes</taxon>
        <taxon>Agaricomycetidae</taxon>
        <taxon>Agaricales</taxon>
        <taxon>Agaricineae</taxon>
        <taxon>Crepidotaceae</taxon>
        <taxon>Crepidotus</taxon>
    </lineage>
</organism>
<dbReference type="GO" id="GO:0008033">
    <property type="term" value="P:tRNA processing"/>
    <property type="evidence" value="ECO:0007669"/>
    <property type="project" value="UniProtKB-KW"/>
</dbReference>
<feature type="domain" description="CMP/dCMP-type deaminase" evidence="4">
    <location>
        <begin position="156"/>
        <end position="328"/>
    </location>
</feature>